<dbReference type="PANTHER" id="PTHR34383">
    <property type="entry name" value="POLYPHOSPHATE:AMP PHOSPHOTRANSFERASE-RELATED"/>
    <property type="match status" value="1"/>
</dbReference>
<evidence type="ECO:0000256" key="2">
    <source>
        <dbReference type="ARBA" id="ARBA00022777"/>
    </source>
</evidence>
<dbReference type="PANTHER" id="PTHR34383:SF3">
    <property type="entry name" value="POLYPHOSPHATE:AMP PHOSPHOTRANSFERASE"/>
    <property type="match status" value="1"/>
</dbReference>
<proteinExistence type="predicted"/>
<dbReference type="Gene3D" id="3.40.50.300">
    <property type="entry name" value="P-loop containing nucleotide triphosphate hydrolases"/>
    <property type="match status" value="1"/>
</dbReference>
<dbReference type="InterPro" id="IPR016898">
    <property type="entry name" value="Polyphosphate_phosphotransfera"/>
</dbReference>
<organism evidence="5 6">
    <name type="scientific">Paenibacillus terricola</name>
    <dbReference type="NCBI Taxonomy" id="2763503"/>
    <lineage>
        <taxon>Bacteria</taxon>
        <taxon>Bacillati</taxon>
        <taxon>Bacillota</taxon>
        <taxon>Bacilli</taxon>
        <taxon>Bacillales</taxon>
        <taxon>Paenibacillaceae</taxon>
        <taxon>Paenibacillus</taxon>
    </lineage>
</organism>
<comment type="caution">
    <text evidence="5">The sequence shown here is derived from an EMBL/GenBank/DDBJ whole genome shotgun (WGS) entry which is preliminary data.</text>
</comment>
<keyword evidence="3" id="KW-0175">Coiled coil</keyword>
<evidence type="ECO:0000259" key="4">
    <source>
        <dbReference type="Pfam" id="PF03976"/>
    </source>
</evidence>
<accession>A0ABR8N0P0</accession>
<evidence type="ECO:0000256" key="3">
    <source>
        <dbReference type="SAM" id="Coils"/>
    </source>
</evidence>
<dbReference type="PIRSF" id="PIRSF028756">
    <property type="entry name" value="PPK2_prd"/>
    <property type="match status" value="1"/>
</dbReference>
<dbReference type="InterPro" id="IPR027417">
    <property type="entry name" value="P-loop_NTPase"/>
</dbReference>
<gene>
    <name evidence="5" type="ORF">H8B09_16450</name>
</gene>
<reference evidence="5 6" key="1">
    <citation type="submission" date="2020-09" db="EMBL/GenBank/DDBJ databases">
        <title>Paenibacillus sp. strain PR3 16S rRNA gene Genome sequencing and assembly.</title>
        <authorList>
            <person name="Kim J."/>
        </authorList>
    </citation>
    <scope>NUCLEOTIDE SEQUENCE [LARGE SCALE GENOMIC DNA]</scope>
    <source>
        <strain evidence="5 6">PR3</strain>
    </source>
</reference>
<keyword evidence="1" id="KW-0808">Transferase</keyword>
<sequence length="276" mass="32544">MLKNYRLIKSDKHVLSRFDPNETGGFASKEDIQDEFEQMERKLRKLQDKLFASKTNGVLILFQGMDCSGKDGVIKKVLSNLNPQGFRAESFKKPTPEESAHDFLWRTHKVVPAKGYITAFNRSYYEDVLITRVHGTIQDEEAATRMKNIRHFEKLLTNSGVLLIKIFLHISPEFQLEKIRERLTDPEKYWKFDPSDLAERRYWDSYVDAYEDAFRHTATKHSPWHIVPANERWFRDYLVLRIILNAMESLDLNYPEPDIDTRKLLEQFQSDNSLPQ</sequence>
<dbReference type="SUPFAM" id="SSF52540">
    <property type="entry name" value="P-loop containing nucleoside triphosphate hydrolases"/>
    <property type="match status" value="1"/>
</dbReference>
<dbReference type="InterPro" id="IPR022300">
    <property type="entry name" value="PPK2-rel_1"/>
</dbReference>
<dbReference type="NCBIfam" id="TIGR03709">
    <property type="entry name" value="PPK2_rel_1"/>
    <property type="match status" value="1"/>
</dbReference>
<feature type="domain" description="Polyphosphate kinase-2-related" evidence="4">
    <location>
        <begin position="28"/>
        <end position="249"/>
    </location>
</feature>
<dbReference type="RefSeq" id="WP_191204659.1">
    <property type="nucleotide sequence ID" value="NZ_JACXZA010000004.1"/>
</dbReference>
<dbReference type="EMBL" id="JACXZA010000004">
    <property type="protein sequence ID" value="MBD3920354.1"/>
    <property type="molecule type" value="Genomic_DNA"/>
</dbReference>
<keyword evidence="6" id="KW-1185">Reference proteome</keyword>
<dbReference type="Proteomes" id="UP000609346">
    <property type="component" value="Unassembled WGS sequence"/>
</dbReference>
<dbReference type="Pfam" id="PF03976">
    <property type="entry name" value="PPK2"/>
    <property type="match status" value="1"/>
</dbReference>
<feature type="coiled-coil region" evidence="3">
    <location>
        <begin position="29"/>
        <end position="56"/>
    </location>
</feature>
<keyword evidence="2 5" id="KW-0418">Kinase</keyword>
<protein>
    <submittedName>
        <fullName evidence="5">Polyphosphate kinase 2 family protein</fullName>
    </submittedName>
</protein>
<evidence type="ECO:0000313" key="5">
    <source>
        <dbReference type="EMBL" id="MBD3920354.1"/>
    </source>
</evidence>
<dbReference type="GO" id="GO:0016301">
    <property type="term" value="F:kinase activity"/>
    <property type="evidence" value="ECO:0007669"/>
    <property type="project" value="UniProtKB-KW"/>
</dbReference>
<evidence type="ECO:0000313" key="6">
    <source>
        <dbReference type="Proteomes" id="UP000609346"/>
    </source>
</evidence>
<dbReference type="InterPro" id="IPR022488">
    <property type="entry name" value="PPK2-related"/>
</dbReference>
<name>A0ABR8N0P0_9BACL</name>
<evidence type="ECO:0000256" key="1">
    <source>
        <dbReference type="ARBA" id="ARBA00022679"/>
    </source>
</evidence>